<dbReference type="PANTHER" id="PTHR11085">
    <property type="entry name" value="NAD-DEPENDENT PROTEIN DEACYLASE SIRTUIN-5, MITOCHONDRIAL-RELATED"/>
    <property type="match status" value="1"/>
</dbReference>
<dbReference type="GO" id="GO:0005634">
    <property type="term" value="C:nucleus"/>
    <property type="evidence" value="ECO:0007669"/>
    <property type="project" value="TreeGrafter"/>
</dbReference>
<dbReference type="GO" id="GO:0017136">
    <property type="term" value="F:histone deacetylase activity, NAD-dependent"/>
    <property type="evidence" value="ECO:0007669"/>
    <property type="project" value="TreeGrafter"/>
</dbReference>
<evidence type="ECO:0000313" key="8">
    <source>
        <dbReference type="EMBL" id="CBY20726.1"/>
    </source>
</evidence>
<dbReference type="PROSITE" id="PS50305">
    <property type="entry name" value="SIRTUIN"/>
    <property type="match status" value="1"/>
</dbReference>
<dbReference type="InterPro" id="IPR029035">
    <property type="entry name" value="DHS-like_NAD/FAD-binding_dom"/>
</dbReference>
<evidence type="ECO:0000313" key="10">
    <source>
        <dbReference type="EMBL" id="CBY39426.1"/>
    </source>
</evidence>
<sequence>MSAGYNSGLSEYPNKGKLNLKEVEDGLEEIEKKIDQLAQLIMESKRTVVHTGAGISTSCGIPDFRGPKVCGQGRLKEKKSKRV</sequence>
<protein>
    <recommendedName>
        <fullName evidence="1">protein acetyllysine N-acetyltransferase</fullName>
        <ecNumber evidence="1">2.3.1.286</ecNumber>
    </recommendedName>
</protein>
<dbReference type="AlphaFoldDB" id="E4WSJ3"/>
<dbReference type="Gene3D" id="3.40.50.1220">
    <property type="entry name" value="TPP-binding domain"/>
    <property type="match status" value="1"/>
</dbReference>
<name>E4WSJ3_OIKDI</name>
<keyword evidence="6" id="KW-0175">Coiled coil</keyword>
<evidence type="ECO:0000313" key="11">
    <source>
        <dbReference type="Proteomes" id="UP000001307"/>
    </source>
</evidence>
<dbReference type="GO" id="GO:0003714">
    <property type="term" value="F:transcription corepressor activity"/>
    <property type="evidence" value="ECO:0007669"/>
    <property type="project" value="TreeGrafter"/>
</dbReference>
<evidence type="ECO:0000256" key="6">
    <source>
        <dbReference type="SAM" id="Coils"/>
    </source>
</evidence>
<dbReference type="EC" id="2.3.1.286" evidence="1"/>
<dbReference type="SUPFAM" id="SSF52467">
    <property type="entry name" value="DHS-like NAD/FAD-binding domain"/>
    <property type="match status" value="1"/>
</dbReference>
<dbReference type="GO" id="GO:0046872">
    <property type="term" value="F:metal ion binding"/>
    <property type="evidence" value="ECO:0007669"/>
    <property type="project" value="UniProtKB-KW"/>
</dbReference>
<dbReference type="Proteomes" id="UP000001307">
    <property type="component" value="Unassembled WGS sequence"/>
</dbReference>
<evidence type="ECO:0000256" key="4">
    <source>
        <dbReference type="ARBA" id="ARBA00023027"/>
    </source>
</evidence>
<feature type="domain" description="Deacetylase sirtuin-type" evidence="7">
    <location>
        <begin position="27"/>
        <end position="83"/>
    </location>
</feature>
<dbReference type="EMBL" id="FN655528">
    <property type="protein sequence ID" value="CBY39426.1"/>
    <property type="molecule type" value="Genomic_DNA"/>
</dbReference>
<comment type="caution">
    <text evidence="5">Lacks conserved residue(s) required for the propagation of feature annotation.</text>
</comment>
<proteinExistence type="predicted"/>
<dbReference type="GO" id="GO:0000122">
    <property type="term" value="P:negative regulation of transcription by RNA polymerase II"/>
    <property type="evidence" value="ECO:0007669"/>
    <property type="project" value="TreeGrafter"/>
</dbReference>
<dbReference type="EMBL" id="FN655162">
    <property type="protein sequence ID" value="CBY38226.1"/>
    <property type="molecule type" value="Genomic_DNA"/>
</dbReference>
<evidence type="ECO:0000259" key="7">
    <source>
        <dbReference type="PROSITE" id="PS50305"/>
    </source>
</evidence>
<accession>E4WSJ3</accession>
<evidence type="ECO:0000256" key="2">
    <source>
        <dbReference type="ARBA" id="ARBA00022723"/>
    </source>
</evidence>
<dbReference type="Proteomes" id="UP000011014">
    <property type="component" value="Unassembled WGS sequence"/>
</dbReference>
<evidence type="ECO:0000256" key="1">
    <source>
        <dbReference type="ARBA" id="ARBA00012928"/>
    </source>
</evidence>
<evidence type="ECO:0000256" key="5">
    <source>
        <dbReference type="PROSITE-ProRule" id="PRU00236"/>
    </source>
</evidence>
<dbReference type="InterPro" id="IPR026590">
    <property type="entry name" value="Ssirtuin_cat_dom"/>
</dbReference>
<keyword evidence="4" id="KW-0520">NAD</keyword>
<feature type="coiled-coil region" evidence="6">
    <location>
        <begin position="20"/>
        <end position="47"/>
    </location>
</feature>
<organism evidence="8 11">
    <name type="scientific">Oikopleura dioica</name>
    <name type="common">Tunicate</name>
    <dbReference type="NCBI Taxonomy" id="34765"/>
    <lineage>
        <taxon>Eukaryota</taxon>
        <taxon>Metazoa</taxon>
        <taxon>Chordata</taxon>
        <taxon>Tunicata</taxon>
        <taxon>Appendicularia</taxon>
        <taxon>Copelata</taxon>
        <taxon>Oikopleuridae</taxon>
        <taxon>Oikopleura</taxon>
    </lineage>
</organism>
<keyword evidence="3" id="KW-0862">Zinc</keyword>
<dbReference type="InterPro" id="IPR050134">
    <property type="entry name" value="NAD-dep_sirtuin_deacylases"/>
</dbReference>
<evidence type="ECO:0000313" key="9">
    <source>
        <dbReference type="EMBL" id="CBY38226.1"/>
    </source>
</evidence>
<reference evidence="8 11" key="1">
    <citation type="journal article" date="2010" name="Science">
        <title>Plasticity of animal genome architecture unmasked by rapid evolution of a pelagic tunicate.</title>
        <authorList>
            <person name="Denoeud F."/>
            <person name="Henriet S."/>
            <person name="Mungpakdee S."/>
            <person name="Aury J.M."/>
            <person name="Da Silva C."/>
            <person name="Brinkmann H."/>
            <person name="Mikhaleva J."/>
            <person name="Olsen L.C."/>
            <person name="Jubin C."/>
            <person name="Canestro C."/>
            <person name="Bouquet J.M."/>
            <person name="Danks G."/>
            <person name="Poulain J."/>
            <person name="Campsteijn C."/>
            <person name="Adamski M."/>
            <person name="Cross I."/>
            <person name="Yadetie F."/>
            <person name="Muffato M."/>
            <person name="Louis A."/>
            <person name="Butcher S."/>
            <person name="Tsagkogeorga G."/>
            <person name="Konrad A."/>
            <person name="Singh S."/>
            <person name="Jensen M.F."/>
            <person name="Cong E.H."/>
            <person name="Eikeseth-Otteraa H."/>
            <person name="Noel B."/>
            <person name="Anthouard V."/>
            <person name="Porcel B.M."/>
            <person name="Kachouri-Lafond R."/>
            <person name="Nishino A."/>
            <person name="Ugolini M."/>
            <person name="Chourrout P."/>
            <person name="Nishida H."/>
            <person name="Aasland R."/>
            <person name="Huzurbazar S."/>
            <person name="Westhof E."/>
            <person name="Delsuc F."/>
            <person name="Lehrach H."/>
            <person name="Reinhardt R."/>
            <person name="Weissenbach J."/>
            <person name="Roy S.W."/>
            <person name="Artiguenave F."/>
            <person name="Postlethwait J.H."/>
            <person name="Manak J.R."/>
            <person name="Thompson E.M."/>
            <person name="Jaillon O."/>
            <person name="Du Pasquier L."/>
            <person name="Boudinot P."/>
            <person name="Liberles D.A."/>
            <person name="Volff J.N."/>
            <person name="Philippe H."/>
            <person name="Lenhard B."/>
            <person name="Roest Crollius H."/>
            <person name="Wincker P."/>
            <person name="Chourrout D."/>
        </authorList>
    </citation>
    <scope>NUCLEOTIDE SEQUENCE [LARGE SCALE GENOMIC DNA]</scope>
</reference>
<dbReference type="EMBL" id="FN653015">
    <property type="protein sequence ID" value="CBY20726.1"/>
    <property type="molecule type" value="Genomic_DNA"/>
</dbReference>
<dbReference type="OrthoDB" id="2919105at2759"/>
<keyword evidence="11" id="KW-1185">Reference proteome</keyword>
<evidence type="ECO:0000256" key="3">
    <source>
        <dbReference type="ARBA" id="ARBA00022833"/>
    </source>
</evidence>
<keyword evidence="2" id="KW-0479">Metal-binding</keyword>
<gene>
    <name evidence="8" type="ORF">GSOID_T00000729001</name>
    <name evidence="10" type="ORF">GSOID_T00019992001</name>
    <name evidence="9" type="ORF">GSOID_T00031737001</name>
</gene>
<dbReference type="GO" id="GO:0070403">
    <property type="term" value="F:NAD+ binding"/>
    <property type="evidence" value="ECO:0007669"/>
    <property type="project" value="TreeGrafter"/>
</dbReference>
<dbReference type="PANTHER" id="PTHR11085:SF12">
    <property type="entry name" value="NAD-DEPENDENT PROTEIN DEACYLASE SIRTUIN-6"/>
    <property type="match status" value="1"/>
</dbReference>